<comment type="caution">
    <text evidence="5">The sequence shown here is derived from an EMBL/GenBank/DDBJ whole genome shotgun (WGS) entry which is preliminary data.</text>
</comment>
<protein>
    <recommendedName>
        <fullName evidence="4">Ras-GEF domain-containing protein</fullName>
    </recommendedName>
</protein>
<dbReference type="InParanoid" id="A0A482XDE7"/>
<evidence type="ECO:0000256" key="1">
    <source>
        <dbReference type="ARBA" id="ARBA00022658"/>
    </source>
</evidence>
<organism evidence="5 6">
    <name type="scientific">Laodelphax striatellus</name>
    <name type="common">Small brown planthopper</name>
    <name type="synonym">Delphax striatella</name>
    <dbReference type="NCBI Taxonomy" id="195883"/>
    <lineage>
        <taxon>Eukaryota</taxon>
        <taxon>Metazoa</taxon>
        <taxon>Ecdysozoa</taxon>
        <taxon>Arthropoda</taxon>
        <taxon>Hexapoda</taxon>
        <taxon>Insecta</taxon>
        <taxon>Pterygota</taxon>
        <taxon>Neoptera</taxon>
        <taxon>Paraneoptera</taxon>
        <taxon>Hemiptera</taxon>
        <taxon>Auchenorrhyncha</taxon>
        <taxon>Fulgoroidea</taxon>
        <taxon>Delphacidae</taxon>
        <taxon>Criomorphinae</taxon>
        <taxon>Laodelphax</taxon>
    </lineage>
</organism>
<dbReference type="OrthoDB" id="6021951at2759"/>
<dbReference type="PANTHER" id="PTHR23113:SF368">
    <property type="entry name" value="CELL DIVISION CONTROL PROTEIN 25"/>
    <property type="match status" value="1"/>
</dbReference>
<dbReference type="Pfam" id="PF00617">
    <property type="entry name" value="RasGEF"/>
    <property type="match status" value="1"/>
</dbReference>
<feature type="region of interest" description="Disordered" evidence="3">
    <location>
        <begin position="767"/>
        <end position="790"/>
    </location>
</feature>
<dbReference type="InterPro" id="IPR008937">
    <property type="entry name" value="Ras-like_GEF"/>
</dbReference>
<dbReference type="STRING" id="195883.A0A482XDE7"/>
<feature type="compositionally biased region" description="Polar residues" evidence="3">
    <location>
        <begin position="781"/>
        <end position="790"/>
    </location>
</feature>
<name>A0A482XDE7_LAOST</name>
<dbReference type="GO" id="GO:0005085">
    <property type="term" value="F:guanyl-nucleotide exchange factor activity"/>
    <property type="evidence" value="ECO:0007669"/>
    <property type="project" value="UniProtKB-KW"/>
</dbReference>
<dbReference type="PANTHER" id="PTHR23113">
    <property type="entry name" value="GUANINE NUCLEOTIDE EXCHANGE FACTOR"/>
    <property type="match status" value="1"/>
</dbReference>
<evidence type="ECO:0000256" key="2">
    <source>
        <dbReference type="PROSITE-ProRule" id="PRU00168"/>
    </source>
</evidence>
<feature type="domain" description="Ras-GEF" evidence="4">
    <location>
        <begin position="548"/>
        <end position="783"/>
    </location>
</feature>
<dbReference type="InterPro" id="IPR001895">
    <property type="entry name" value="RASGEF_cat_dom"/>
</dbReference>
<dbReference type="PROSITE" id="PS50009">
    <property type="entry name" value="RASGEF_CAT"/>
    <property type="match status" value="1"/>
</dbReference>
<dbReference type="SUPFAM" id="SSF48366">
    <property type="entry name" value="Ras GEF"/>
    <property type="match status" value="1"/>
</dbReference>
<keyword evidence="6" id="KW-1185">Reference proteome</keyword>
<feature type="compositionally biased region" description="Basic and acidic residues" evidence="3">
    <location>
        <begin position="770"/>
        <end position="780"/>
    </location>
</feature>
<dbReference type="Gene3D" id="1.10.840.10">
    <property type="entry name" value="Ras guanine-nucleotide exchange factors catalytic domain"/>
    <property type="match status" value="1"/>
</dbReference>
<evidence type="ECO:0000313" key="5">
    <source>
        <dbReference type="EMBL" id="RZF43712.1"/>
    </source>
</evidence>
<proteinExistence type="predicted"/>
<dbReference type="SMART" id="SM00147">
    <property type="entry name" value="RasGEF"/>
    <property type="match status" value="1"/>
</dbReference>
<gene>
    <name evidence="5" type="ORF">LSTR_LSTR004225</name>
</gene>
<evidence type="ECO:0000256" key="3">
    <source>
        <dbReference type="SAM" id="MobiDB-lite"/>
    </source>
</evidence>
<dbReference type="AlphaFoldDB" id="A0A482XDE7"/>
<evidence type="ECO:0000313" key="6">
    <source>
        <dbReference type="Proteomes" id="UP000291343"/>
    </source>
</evidence>
<dbReference type="Proteomes" id="UP000291343">
    <property type="component" value="Unassembled WGS sequence"/>
</dbReference>
<accession>A0A482XDE7</accession>
<dbReference type="InterPro" id="IPR036964">
    <property type="entry name" value="RASGEF_cat_dom_sf"/>
</dbReference>
<keyword evidence="1 2" id="KW-0344">Guanine-nucleotide releasing factor</keyword>
<sequence length="869" mass="100470">MNSNRIQKLLFNEYSDFEDIVLLESPFTETTRNGIGLRQVQMGLTTTKLILATDILKSYDNNASFAYCLEAGRIGIDPEIESLELVSLFPVEVVNLSVYHRKNRHTLKAHFCNDTVLFFELSGSEKRNMFWNLWQERINFLSPDNDHSSVSSESFAGSTSSTSTLYIVGSQLTVMEPGRAQLLCYYNHDPALSFRKAISSFKSDTNLDHRNLSFRNSRTSSFRSRQEIDYRKKKVVERLENYTRICKSSASLYEKFLGDESLGDMGKSSICQFGMDVENYCESLDLYELIESSIQLWENGLKRKKHSRRYALSAKPHFLHGLGPWKLSKGDKYSVQIKRSVSLVNIQRQPTDKSLHVNVSKRQLTNTISCEALHVMPDQNHSFCMDSKILSPTSPVVFFWTTNYWYRPQSASAAYGELRSHLKSLKQNQEKDNKVRKQVRKKMRGVRERSRRSDTRVVEAVNVGTEKMRKLSTTSCTVDTEMEFCACDKTGGSSSMIVPGRNQLKTNGLIRSIPSDFRTKKPNCYTCPVTFLRQILKPKQNFTIWDFPTQIIAHQLTMIDRNLFLRVSVRELGALIVQQCSRNAPNISALVAFSHRVSCLVTTEILKEQTVHMRARSIARFIDIADVCTRWKNFQSTQSILYGLCSPPVYRLSKTWAYLRRHHSNTNRRMIEMCQQFRDPRLPTSQLIFTDGDASPPFLPSVSHMMTVLLNRMEDYPDELLNRHCSKAVSRRQETFQALQAHNRRKIVPNSIRRIFSAFRFQRSQNNLENNEKSERKMQDEPQNCNSDSCQSTSIESKLNGLIAPIMEKYESNSKLQQFESICFSLLHWQRAAMMYNFKGSENAIEYLLKARYLEERENFRISLNVEKN</sequence>
<dbReference type="GO" id="GO:0005886">
    <property type="term" value="C:plasma membrane"/>
    <property type="evidence" value="ECO:0007669"/>
    <property type="project" value="TreeGrafter"/>
</dbReference>
<evidence type="ECO:0000259" key="4">
    <source>
        <dbReference type="PROSITE" id="PS50009"/>
    </source>
</evidence>
<reference evidence="5 6" key="1">
    <citation type="journal article" date="2017" name="Gigascience">
        <title>Genome sequence of the small brown planthopper, Laodelphax striatellus.</title>
        <authorList>
            <person name="Zhu J."/>
            <person name="Jiang F."/>
            <person name="Wang X."/>
            <person name="Yang P."/>
            <person name="Bao Y."/>
            <person name="Zhao W."/>
            <person name="Wang W."/>
            <person name="Lu H."/>
            <person name="Wang Q."/>
            <person name="Cui N."/>
            <person name="Li J."/>
            <person name="Chen X."/>
            <person name="Luo L."/>
            <person name="Yu J."/>
            <person name="Kang L."/>
            <person name="Cui F."/>
        </authorList>
    </citation>
    <scope>NUCLEOTIDE SEQUENCE [LARGE SCALE GENOMIC DNA]</scope>
    <source>
        <strain evidence="5">Lst14</strain>
    </source>
</reference>
<dbReference type="EMBL" id="QKKF02012238">
    <property type="protein sequence ID" value="RZF43712.1"/>
    <property type="molecule type" value="Genomic_DNA"/>
</dbReference>
<dbReference type="GO" id="GO:0007265">
    <property type="term" value="P:Ras protein signal transduction"/>
    <property type="evidence" value="ECO:0007669"/>
    <property type="project" value="TreeGrafter"/>
</dbReference>
<dbReference type="InterPro" id="IPR023578">
    <property type="entry name" value="Ras_GEF_dom_sf"/>
</dbReference>